<dbReference type="AlphaFoldDB" id="I2GEK1"/>
<dbReference type="PROSITE" id="PS51257">
    <property type="entry name" value="PROKAR_LIPOPROTEIN"/>
    <property type="match status" value="1"/>
</dbReference>
<sequence>MKRLFTTIGTVVLWTMLLSCEDHRPVQQITCDDYYARVSNCLTWRLVSKLRNNQEAILPCEKDNRFLFQTGRLGGQVITSTSCPGGPLGGSHRCENGSVTIFQSSLNSGTSPAPVITKLLEFLDQKTFTLKYQDLNGDQVVETYVCFKE</sequence>
<evidence type="ECO:0008006" key="3">
    <source>
        <dbReference type="Google" id="ProtNLM"/>
    </source>
</evidence>
<dbReference type="OrthoDB" id="660882at2"/>
<dbReference type="eggNOG" id="ENOG502ZRS2">
    <property type="taxonomic scope" value="Bacteria"/>
</dbReference>
<organism evidence="1 2">
    <name type="scientific">Fibrisoma limi BUZ 3</name>
    <dbReference type="NCBI Taxonomy" id="1185876"/>
    <lineage>
        <taxon>Bacteria</taxon>
        <taxon>Pseudomonadati</taxon>
        <taxon>Bacteroidota</taxon>
        <taxon>Cytophagia</taxon>
        <taxon>Cytophagales</taxon>
        <taxon>Spirosomataceae</taxon>
        <taxon>Fibrisoma</taxon>
    </lineage>
</organism>
<gene>
    <name evidence="1" type="ORF">BN8_01317</name>
</gene>
<protein>
    <recommendedName>
        <fullName evidence="3">Lipocalin-like domain-containing protein</fullName>
    </recommendedName>
</protein>
<evidence type="ECO:0000313" key="2">
    <source>
        <dbReference type="Proteomes" id="UP000009309"/>
    </source>
</evidence>
<dbReference type="Proteomes" id="UP000009309">
    <property type="component" value="Unassembled WGS sequence"/>
</dbReference>
<comment type="caution">
    <text evidence="1">The sequence shown here is derived from an EMBL/GenBank/DDBJ whole genome shotgun (WGS) entry which is preliminary data.</text>
</comment>
<dbReference type="EMBL" id="CAIT01000005">
    <property type="protein sequence ID" value="CCH52326.1"/>
    <property type="molecule type" value="Genomic_DNA"/>
</dbReference>
<evidence type="ECO:0000313" key="1">
    <source>
        <dbReference type="EMBL" id="CCH52326.1"/>
    </source>
</evidence>
<accession>I2GEK1</accession>
<keyword evidence="2" id="KW-1185">Reference proteome</keyword>
<reference evidence="1 2" key="1">
    <citation type="journal article" date="2012" name="J. Bacteriol.">
        <title>Genome Sequence of the Filamentous Bacterium Fibrisoma limi BUZ 3T.</title>
        <authorList>
            <person name="Filippini M."/>
            <person name="Qi W."/>
            <person name="Jaenicke S."/>
            <person name="Goesmann A."/>
            <person name="Smits T.H."/>
            <person name="Bagheri H.C."/>
        </authorList>
    </citation>
    <scope>NUCLEOTIDE SEQUENCE [LARGE SCALE GENOMIC DNA]</scope>
    <source>
        <strain evidence="2">BUZ 3T</strain>
    </source>
</reference>
<dbReference type="RefSeq" id="WP_009280910.1">
    <property type="nucleotide sequence ID" value="NZ_CAIT01000005.1"/>
</dbReference>
<name>I2GEK1_9BACT</name>
<proteinExistence type="predicted"/>